<proteinExistence type="predicted"/>
<name>X0XQC2_9ZZZZ</name>
<dbReference type="EMBL" id="BARS01055410">
    <property type="protein sequence ID" value="GAG45394.1"/>
    <property type="molecule type" value="Genomic_DNA"/>
</dbReference>
<gene>
    <name evidence="3" type="ORF">S01H1_81811</name>
</gene>
<dbReference type="PANTHER" id="PTHR43489">
    <property type="entry name" value="ISOMERASE"/>
    <property type="match status" value="1"/>
</dbReference>
<accession>X0XQC2</accession>
<keyword evidence="1" id="KW-0413">Isomerase</keyword>
<evidence type="ECO:0000256" key="1">
    <source>
        <dbReference type="ARBA" id="ARBA00023235"/>
    </source>
</evidence>
<evidence type="ECO:0000313" key="3">
    <source>
        <dbReference type="EMBL" id="GAG45394.1"/>
    </source>
</evidence>
<comment type="caution">
    <text evidence="3">The sequence shown here is derived from an EMBL/GenBank/DDBJ whole genome shotgun (WGS) entry which is preliminary data.</text>
</comment>
<dbReference type="Pfam" id="PF01261">
    <property type="entry name" value="AP_endonuc_2"/>
    <property type="match status" value="1"/>
</dbReference>
<reference evidence="3" key="1">
    <citation type="journal article" date="2014" name="Front. Microbiol.">
        <title>High frequency of phylogenetically diverse reductive dehalogenase-homologous genes in deep subseafloor sedimentary metagenomes.</title>
        <authorList>
            <person name="Kawai M."/>
            <person name="Futagami T."/>
            <person name="Toyoda A."/>
            <person name="Takaki Y."/>
            <person name="Nishi S."/>
            <person name="Hori S."/>
            <person name="Arai W."/>
            <person name="Tsubouchi T."/>
            <person name="Morono Y."/>
            <person name="Uchiyama I."/>
            <person name="Ito T."/>
            <person name="Fujiyama A."/>
            <person name="Inagaki F."/>
            <person name="Takami H."/>
        </authorList>
    </citation>
    <scope>NUCLEOTIDE SEQUENCE</scope>
    <source>
        <strain evidence="3">Expedition CK06-06</strain>
    </source>
</reference>
<dbReference type="PANTHER" id="PTHR43489:SF7">
    <property type="entry name" value="3-DEHYDRO-D-GULOSIDE 4-EPIMERASE-RELATED"/>
    <property type="match status" value="1"/>
</dbReference>
<dbReference type="SUPFAM" id="SSF51658">
    <property type="entry name" value="Xylose isomerase-like"/>
    <property type="match status" value="1"/>
</dbReference>
<evidence type="ECO:0000259" key="2">
    <source>
        <dbReference type="Pfam" id="PF01261"/>
    </source>
</evidence>
<dbReference type="Gene3D" id="3.20.20.150">
    <property type="entry name" value="Divalent-metal-dependent TIM barrel enzymes"/>
    <property type="match status" value="1"/>
</dbReference>
<feature type="domain" description="Xylose isomerase-like TIM barrel" evidence="2">
    <location>
        <begin position="1"/>
        <end position="99"/>
    </location>
</feature>
<dbReference type="InterPro" id="IPR036237">
    <property type="entry name" value="Xyl_isomerase-like_sf"/>
</dbReference>
<dbReference type="AlphaFoldDB" id="X0XQC2"/>
<protein>
    <recommendedName>
        <fullName evidence="2">Xylose isomerase-like TIM barrel domain-containing protein</fullName>
    </recommendedName>
</protein>
<dbReference type="InterPro" id="IPR050417">
    <property type="entry name" value="Sugar_Epim/Isomerase"/>
</dbReference>
<sequence>MIDEIGSGKLGILLDTGHMNLNGEDFKETIEIITRLGNVPLHIHIDDNYGDADTHLIPGEGGIDFSSFVKALKVIDYQGFISAELGFQYTGAPDSAVEKTYHWLVENFGK</sequence>
<dbReference type="GO" id="GO:0016853">
    <property type="term" value="F:isomerase activity"/>
    <property type="evidence" value="ECO:0007669"/>
    <property type="project" value="UniProtKB-KW"/>
</dbReference>
<dbReference type="InterPro" id="IPR013022">
    <property type="entry name" value="Xyl_isomerase-like_TIM-brl"/>
</dbReference>
<organism evidence="3">
    <name type="scientific">marine sediment metagenome</name>
    <dbReference type="NCBI Taxonomy" id="412755"/>
    <lineage>
        <taxon>unclassified sequences</taxon>
        <taxon>metagenomes</taxon>
        <taxon>ecological metagenomes</taxon>
    </lineage>
</organism>